<dbReference type="AlphaFoldDB" id="A0AAN6Y8P8"/>
<dbReference type="EMBL" id="MU858097">
    <property type="protein sequence ID" value="KAK4214226.1"/>
    <property type="molecule type" value="Genomic_DNA"/>
</dbReference>
<dbReference type="Pfam" id="PF06985">
    <property type="entry name" value="HET"/>
    <property type="match status" value="1"/>
</dbReference>
<dbReference type="PANTHER" id="PTHR24148:SF64">
    <property type="entry name" value="HETEROKARYON INCOMPATIBILITY DOMAIN-CONTAINING PROTEIN"/>
    <property type="match status" value="1"/>
</dbReference>
<reference evidence="2" key="1">
    <citation type="journal article" date="2023" name="Mol. Phylogenet. Evol.">
        <title>Genome-scale phylogeny and comparative genomics of the fungal order Sordariales.</title>
        <authorList>
            <person name="Hensen N."/>
            <person name="Bonometti L."/>
            <person name="Westerberg I."/>
            <person name="Brannstrom I.O."/>
            <person name="Guillou S."/>
            <person name="Cros-Aarteil S."/>
            <person name="Calhoun S."/>
            <person name="Haridas S."/>
            <person name="Kuo A."/>
            <person name="Mondo S."/>
            <person name="Pangilinan J."/>
            <person name="Riley R."/>
            <person name="LaButti K."/>
            <person name="Andreopoulos B."/>
            <person name="Lipzen A."/>
            <person name="Chen C."/>
            <person name="Yan M."/>
            <person name="Daum C."/>
            <person name="Ng V."/>
            <person name="Clum A."/>
            <person name="Steindorff A."/>
            <person name="Ohm R.A."/>
            <person name="Martin F."/>
            <person name="Silar P."/>
            <person name="Natvig D.O."/>
            <person name="Lalanne C."/>
            <person name="Gautier V."/>
            <person name="Ament-Velasquez S.L."/>
            <person name="Kruys A."/>
            <person name="Hutchinson M.I."/>
            <person name="Powell A.J."/>
            <person name="Barry K."/>
            <person name="Miller A.N."/>
            <person name="Grigoriev I.V."/>
            <person name="Debuchy R."/>
            <person name="Gladieux P."/>
            <person name="Hiltunen Thoren M."/>
            <person name="Johannesson H."/>
        </authorList>
    </citation>
    <scope>NUCLEOTIDE SEQUENCE</scope>
    <source>
        <strain evidence="2">PSN293</strain>
    </source>
</reference>
<dbReference type="Proteomes" id="UP001301769">
    <property type="component" value="Unassembled WGS sequence"/>
</dbReference>
<dbReference type="PROSITE" id="PS50020">
    <property type="entry name" value="WW_DOMAIN_2"/>
    <property type="match status" value="1"/>
</dbReference>
<dbReference type="PANTHER" id="PTHR24148">
    <property type="entry name" value="ANKYRIN REPEAT DOMAIN-CONTAINING PROTEIN 39 HOMOLOG-RELATED"/>
    <property type="match status" value="1"/>
</dbReference>
<dbReference type="InterPro" id="IPR010730">
    <property type="entry name" value="HET"/>
</dbReference>
<comment type="caution">
    <text evidence="2">The sequence shown here is derived from an EMBL/GenBank/DDBJ whole genome shotgun (WGS) entry which is preliminary data.</text>
</comment>
<reference evidence="2" key="2">
    <citation type="submission" date="2023-05" db="EMBL/GenBank/DDBJ databases">
        <authorList>
            <consortium name="Lawrence Berkeley National Laboratory"/>
            <person name="Steindorff A."/>
            <person name="Hensen N."/>
            <person name="Bonometti L."/>
            <person name="Westerberg I."/>
            <person name="Brannstrom I.O."/>
            <person name="Guillou S."/>
            <person name="Cros-Aarteil S."/>
            <person name="Calhoun S."/>
            <person name="Haridas S."/>
            <person name="Kuo A."/>
            <person name="Mondo S."/>
            <person name="Pangilinan J."/>
            <person name="Riley R."/>
            <person name="Labutti K."/>
            <person name="Andreopoulos B."/>
            <person name="Lipzen A."/>
            <person name="Chen C."/>
            <person name="Yanf M."/>
            <person name="Daum C."/>
            <person name="Ng V."/>
            <person name="Clum A."/>
            <person name="Ohm R."/>
            <person name="Martin F."/>
            <person name="Silar P."/>
            <person name="Natvig D."/>
            <person name="Lalanne C."/>
            <person name="Gautier V."/>
            <person name="Ament-Velasquez S.L."/>
            <person name="Kruys A."/>
            <person name="Hutchinson M.I."/>
            <person name="Powell A.J."/>
            <person name="Barry K."/>
            <person name="Miller A.N."/>
            <person name="Grigoriev I.V."/>
            <person name="Debuchy R."/>
            <person name="Gladieux P."/>
            <person name="Thoren M.H."/>
            <person name="Johannesson H."/>
        </authorList>
    </citation>
    <scope>NUCLEOTIDE SEQUENCE</scope>
    <source>
        <strain evidence="2">PSN293</strain>
    </source>
</reference>
<name>A0AAN6Y8P8_9PEZI</name>
<keyword evidence="3" id="KW-1185">Reference proteome</keyword>
<organism evidence="2 3">
    <name type="scientific">Rhypophila decipiens</name>
    <dbReference type="NCBI Taxonomy" id="261697"/>
    <lineage>
        <taxon>Eukaryota</taxon>
        <taxon>Fungi</taxon>
        <taxon>Dikarya</taxon>
        <taxon>Ascomycota</taxon>
        <taxon>Pezizomycotina</taxon>
        <taxon>Sordariomycetes</taxon>
        <taxon>Sordariomycetidae</taxon>
        <taxon>Sordariales</taxon>
        <taxon>Naviculisporaceae</taxon>
        <taxon>Rhypophila</taxon>
    </lineage>
</organism>
<evidence type="ECO:0000313" key="2">
    <source>
        <dbReference type="EMBL" id="KAK4214226.1"/>
    </source>
</evidence>
<feature type="domain" description="WW" evidence="1">
    <location>
        <begin position="676"/>
        <end position="713"/>
    </location>
</feature>
<proteinExistence type="predicted"/>
<protein>
    <submittedName>
        <fullName evidence="2">Heterokaryon incompatibility protein-domain-containing protein</fullName>
    </submittedName>
</protein>
<dbReference type="InterPro" id="IPR052895">
    <property type="entry name" value="HetReg/Transcr_Mod"/>
</dbReference>
<dbReference type="InterPro" id="IPR001202">
    <property type="entry name" value="WW_dom"/>
</dbReference>
<accession>A0AAN6Y8P8</accession>
<gene>
    <name evidence="2" type="ORF">QBC37DRAFT_421691</name>
</gene>
<evidence type="ECO:0000259" key="1">
    <source>
        <dbReference type="PROSITE" id="PS50020"/>
    </source>
</evidence>
<sequence>MSSLQPYQYRPLNNPRRDVRFLRLLPGNPDDPIHISIFHATLGDEPKPKQQQQARMTLSEIRAKLPEDWWAGETLDGRYLFAHQRDDQDGSWAFQWQCPIKDIQEDEYCLSDDGIPCFEPQYEALSYTWGQPGGDDFVIVEEGEREGVSRTRLPVWNNLMVALCHLRRPDTPRVLWIDGICINQADDDEKGHQVQRMAMLYRGAYRVIAWLGPEKPSTKEGIELMAFLGGQIVYTLETDWFTSPDCSDPSVDWMSEKTQLPISTRGIQCLSEVLDSPWFTRLWIVQEFALANRRAILQCGQHILPAPLFKTASILLHLNYETGQLLYTSRAYSLALPPAANSFYNVVRRTRRLGCSNSRDYIYALLGLVPPKISDRIQPNYSTPVGQVYRDVALLHAKHTHRLEHFYHTFQFGRVLDNNTPSWVPDFSAPNFYEFSPSHDQCSAGLSRFYYQPVPTGVNTESIKYLFVRGKACATVSSVSTRLSRPDKTQKKEYSDENLDMSARSLVSLVKSWYPRHEKEEEQAKGASYPTGESLSVAFALTLLTNEVRERWHHTPYFFPTTSDWADLVRLAIDNPDAPETLARLDQDKMSQQCVRRAMESCAGYVLVQTHQGYMGLAPPDAREGDLVCVLLGCAYPLLLREETTGNNSQKHQKRFFKVIGPCFVHGLQDGAGLLGSVPPPWRGRVEVMPCYRYKLWFYNEETKEYSEDDPRLSGVDLDDWERIEHEMDPDDAEMYDYFRNKKTGEVLDSDPRMLPDALGRMGVELESFTLV</sequence>
<evidence type="ECO:0000313" key="3">
    <source>
        <dbReference type="Proteomes" id="UP001301769"/>
    </source>
</evidence>